<reference evidence="2 3" key="1">
    <citation type="submission" date="2013-08" db="EMBL/GenBank/DDBJ databases">
        <authorList>
            <person name="Weinstock G."/>
            <person name="Sodergren E."/>
            <person name="Wylie T."/>
            <person name="Fulton L."/>
            <person name="Fulton R."/>
            <person name="Fronick C."/>
            <person name="O'Laughlin M."/>
            <person name="Godfrey J."/>
            <person name="Miner T."/>
            <person name="Herter B."/>
            <person name="Appelbaum E."/>
            <person name="Cordes M."/>
            <person name="Lek S."/>
            <person name="Wollam A."/>
            <person name="Pepin K.H."/>
            <person name="Palsikar V.B."/>
            <person name="Mitreva M."/>
            <person name="Wilson R.K."/>
        </authorList>
    </citation>
    <scope>NUCLEOTIDE SEQUENCE [LARGE SCALE GENOMIC DNA]</scope>
    <source>
        <strain evidence="2 3">F0542</strain>
    </source>
</reference>
<dbReference type="PROSITE" id="PS51819">
    <property type="entry name" value="VOC"/>
    <property type="match status" value="1"/>
</dbReference>
<dbReference type="Gene3D" id="3.30.720.110">
    <property type="match status" value="1"/>
</dbReference>
<dbReference type="InterPro" id="IPR004360">
    <property type="entry name" value="Glyas_Fos-R_dOase_dom"/>
</dbReference>
<sequence length="170" mass="18129">MSTRNVSGATGQYTTHGTPHGFTSITPFLAIDGADRALQFYCDVFGARIVDSVEMEGAVVHAELDFGHGRVQIGEPSALSGLVATPSDEPVCYSIGLYCPDVDAVVERATAAGATLLEPLDTFVSGDRFASIRDPFGVRWAVMTRVEDLSEEESAARVATWAKEQADGQE</sequence>
<gene>
    <name evidence="2" type="ORF">HMPREF1979_00335</name>
</gene>
<dbReference type="PANTHER" id="PTHR34109:SF1">
    <property type="entry name" value="VOC DOMAIN-CONTAINING PROTEIN"/>
    <property type="match status" value="1"/>
</dbReference>
<evidence type="ECO:0000313" key="2">
    <source>
        <dbReference type="EMBL" id="ERH25672.1"/>
    </source>
</evidence>
<dbReference type="EMBL" id="AWSE01000014">
    <property type="protein sequence ID" value="ERH25672.1"/>
    <property type="molecule type" value="Genomic_DNA"/>
</dbReference>
<dbReference type="RefSeq" id="WP_021608938.1">
    <property type="nucleotide sequence ID" value="NZ_KE951928.1"/>
</dbReference>
<dbReference type="Pfam" id="PF00903">
    <property type="entry name" value="Glyoxalase"/>
    <property type="match status" value="1"/>
</dbReference>
<evidence type="ECO:0000259" key="1">
    <source>
        <dbReference type="PROSITE" id="PS51819"/>
    </source>
</evidence>
<dbReference type="HOGENOM" id="CLU_046006_11_2_11"/>
<accession>U1S4S6</accession>
<feature type="domain" description="VOC" evidence="1">
    <location>
        <begin position="21"/>
        <end position="145"/>
    </location>
</feature>
<protein>
    <submittedName>
        <fullName evidence="2">Glyoxalase family protein</fullName>
    </submittedName>
</protein>
<dbReference type="InterPro" id="IPR037523">
    <property type="entry name" value="VOC_core"/>
</dbReference>
<dbReference type="SUPFAM" id="SSF54593">
    <property type="entry name" value="Glyoxalase/Bleomycin resistance protein/Dihydroxybiphenyl dioxygenase"/>
    <property type="match status" value="1"/>
</dbReference>
<dbReference type="PANTHER" id="PTHR34109">
    <property type="entry name" value="BNAUNNG04460D PROTEIN-RELATED"/>
    <property type="match status" value="1"/>
</dbReference>
<evidence type="ECO:0000313" key="3">
    <source>
        <dbReference type="Proteomes" id="UP000016536"/>
    </source>
</evidence>
<keyword evidence="3" id="KW-1185">Reference proteome</keyword>
<dbReference type="InterPro" id="IPR029068">
    <property type="entry name" value="Glyas_Bleomycin-R_OHBP_Dase"/>
</dbReference>
<name>U1S4S6_9ACTO</name>
<organism evidence="2 3">
    <name type="scientific">Actinomyces johnsonii F0542</name>
    <dbReference type="NCBI Taxonomy" id="1321818"/>
    <lineage>
        <taxon>Bacteria</taxon>
        <taxon>Bacillati</taxon>
        <taxon>Actinomycetota</taxon>
        <taxon>Actinomycetes</taxon>
        <taxon>Actinomycetales</taxon>
        <taxon>Actinomycetaceae</taxon>
        <taxon>Actinomyces</taxon>
    </lineage>
</organism>
<dbReference type="AlphaFoldDB" id="U1S4S6"/>
<dbReference type="Gene3D" id="3.30.720.120">
    <property type="match status" value="1"/>
</dbReference>
<proteinExistence type="predicted"/>
<dbReference type="Proteomes" id="UP000016536">
    <property type="component" value="Unassembled WGS sequence"/>
</dbReference>
<comment type="caution">
    <text evidence="2">The sequence shown here is derived from an EMBL/GenBank/DDBJ whole genome shotgun (WGS) entry which is preliminary data.</text>
</comment>
<dbReference type="PATRIC" id="fig|1321818.3.peg.272"/>